<name>A0A127MSG9_9PSED</name>
<protein>
    <submittedName>
        <fullName evidence="2">Uncharacterized protein</fullName>
    </submittedName>
</protein>
<sequence>MKIDEARVRELAHQIWESEGRPEGQAERHWRMARSLAEAEQAQLAQREPPGEPPEKPALLQKPPRRKGKLPAADPERPDEG</sequence>
<dbReference type="AlphaFoldDB" id="A0A127MSG9"/>
<gene>
    <name evidence="2" type="ORF">A9C11_13455</name>
</gene>
<evidence type="ECO:0000313" key="2">
    <source>
        <dbReference type="EMBL" id="ANI14936.1"/>
    </source>
</evidence>
<feature type="compositionally biased region" description="Low complexity" evidence="1">
    <location>
        <begin position="33"/>
        <end position="48"/>
    </location>
</feature>
<dbReference type="STRING" id="53408.A9C11_13455"/>
<dbReference type="InterPro" id="IPR021327">
    <property type="entry name" value="DUF2934"/>
</dbReference>
<dbReference type="RefSeq" id="WP_009619832.1">
    <property type="nucleotide sequence ID" value="NZ_BDGS01000001.1"/>
</dbReference>
<dbReference type="Pfam" id="PF11154">
    <property type="entry name" value="DUF2934"/>
    <property type="match status" value="1"/>
</dbReference>
<feature type="region of interest" description="Disordered" evidence="1">
    <location>
        <begin position="16"/>
        <end position="81"/>
    </location>
</feature>
<proteinExistence type="predicted"/>
<dbReference type="KEGG" id="pcq:PcP3B5_27430"/>
<evidence type="ECO:0000313" key="3">
    <source>
        <dbReference type="Proteomes" id="UP000077748"/>
    </source>
</evidence>
<dbReference type="EMBL" id="CP015878">
    <property type="protein sequence ID" value="ANI14936.1"/>
    <property type="molecule type" value="Genomic_DNA"/>
</dbReference>
<feature type="compositionally biased region" description="Basic and acidic residues" evidence="1">
    <location>
        <begin position="16"/>
        <end position="30"/>
    </location>
</feature>
<organism evidence="2 3">
    <name type="scientific">Pseudomonas citronellolis</name>
    <dbReference type="NCBI Taxonomy" id="53408"/>
    <lineage>
        <taxon>Bacteria</taxon>
        <taxon>Pseudomonadati</taxon>
        <taxon>Pseudomonadota</taxon>
        <taxon>Gammaproteobacteria</taxon>
        <taxon>Pseudomonadales</taxon>
        <taxon>Pseudomonadaceae</taxon>
        <taxon>Pseudomonas</taxon>
    </lineage>
</organism>
<reference evidence="2 3" key="1">
    <citation type="submission" date="2016-05" db="EMBL/GenBank/DDBJ databases">
        <title>Genome Sequence of Pseudomonas citronellolis Strain SJTE-3, an Estrogens and Persistent Organic Pollutants degradation strain.</title>
        <authorList>
            <person name="Liang R."/>
        </authorList>
    </citation>
    <scope>NUCLEOTIDE SEQUENCE [LARGE SCALE GENOMIC DNA]</scope>
    <source>
        <strain evidence="2 3">SJTE-3</strain>
    </source>
</reference>
<accession>A0A127MSG9</accession>
<dbReference type="GeneID" id="72995841"/>
<evidence type="ECO:0000256" key="1">
    <source>
        <dbReference type="SAM" id="MobiDB-lite"/>
    </source>
</evidence>
<dbReference type="Proteomes" id="UP000077748">
    <property type="component" value="Chromosome"/>
</dbReference>